<dbReference type="InterPro" id="IPR036291">
    <property type="entry name" value="NAD(P)-bd_dom_sf"/>
</dbReference>
<name>A0A857KIE8_9ACTN</name>
<reference evidence="1" key="1">
    <citation type="journal article" date="2021" name="Nat. Microbiol.">
        <title>Cocultivation of an ultrasmall environmental parasitic bacterium with lytic ability against bacteria associated with wastewater foams.</title>
        <authorList>
            <person name="Batinovic S."/>
            <person name="Rose J.J.A."/>
            <person name="Ratcliffe J."/>
            <person name="Seviour R.J."/>
            <person name="Petrovski S."/>
        </authorList>
    </citation>
    <scope>NUCLEOTIDE SEQUENCE</scope>
    <source>
        <strain evidence="1">CON44</strain>
    </source>
</reference>
<dbReference type="Pfam" id="PF00107">
    <property type="entry name" value="ADH_zinc_N"/>
    <property type="match status" value="1"/>
</dbReference>
<dbReference type="RefSeq" id="WP_005185761.1">
    <property type="nucleotide sequence ID" value="NZ_CP045804.1"/>
</dbReference>
<dbReference type="InterPro" id="IPR011032">
    <property type="entry name" value="GroES-like_sf"/>
</dbReference>
<protein>
    <submittedName>
        <fullName evidence="1">Zinc-binding dehydrogenase</fullName>
    </submittedName>
</protein>
<gene>
    <name evidence="1" type="ORF">GII30_07485</name>
</gene>
<dbReference type="PANTHER" id="PTHR43677:SF4">
    <property type="entry name" value="QUINONE OXIDOREDUCTASE-LIKE PROTEIN 2"/>
    <property type="match status" value="1"/>
</dbReference>
<sequence length="324" mass="34224">MRSFVCRGFGDLDAIAIEEHPDPVPGAGEVLVRMTAANVAFVDRLIVRGEYQVRPPLPFTPGVVAAGEVLSTGPGVEHLQPGTSVVLLKSSYGAWSTHVVVPAWAVVPTPANVPDEIAAAAIEAYGTASYALEERGGLAPGETVLILGAGGAVGAAAVEIALHLDAEVIAHTSDTTIWDDHRVRPQHIIDRKEHPDIRAYMREHFPRGVDLAMDPVSGDQANGVLRSLAPNGRMLVVGFAGGSIASLASNFILLSNRAVIGVEWATWITTNTQHLARTLDVVLNRLSRGAFHPPKPTMVSLDELPEVLAEGVPASGLVRTIVTP</sequence>
<dbReference type="SMART" id="SM00829">
    <property type="entry name" value="PKS_ER"/>
    <property type="match status" value="1"/>
</dbReference>
<dbReference type="AlphaFoldDB" id="A0A857KIE8"/>
<dbReference type="SUPFAM" id="SSF50129">
    <property type="entry name" value="GroES-like"/>
    <property type="match status" value="1"/>
</dbReference>
<dbReference type="InterPro" id="IPR013154">
    <property type="entry name" value="ADH-like_N"/>
</dbReference>
<dbReference type="GO" id="GO:0016491">
    <property type="term" value="F:oxidoreductase activity"/>
    <property type="evidence" value="ECO:0007669"/>
    <property type="project" value="InterPro"/>
</dbReference>
<evidence type="ECO:0000313" key="1">
    <source>
        <dbReference type="EMBL" id="QHN39037.1"/>
    </source>
</evidence>
<accession>A0A857KIE8</accession>
<dbReference type="InterPro" id="IPR013149">
    <property type="entry name" value="ADH-like_C"/>
</dbReference>
<dbReference type="PANTHER" id="PTHR43677">
    <property type="entry name" value="SHORT-CHAIN DEHYDROGENASE/REDUCTASE"/>
    <property type="match status" value="1"/>
</dbReference>
<dbReference type="Pfam" id="PF08240">
    <property type="entry name" value="ADH_N"/>
    <property type="match status" value="1"/>
</dbReference>
<dbReference type="EMBL" id="CP045810">
    <property type="protein sequence ID" value="QHN39037.1"/>
    <property type="molecule type" value="Genomic_DNA"/>
</dbReference>
<dbReference type="InterPro" id="IPR051397">
    <property type="entry name" value="Zn-ADH-like_protein"/>
</dbReference>
<organism evidence="1">
    <name type="scientific">Gordonia amarae</name>
    <dbReference type="NCBI Taxonomy" id="36821"/>
    <lineage>
        <taxon>Bacteria</taxon>
        <taxon>Bacillati</taxon>
        <taxon>Actinomycetota</taxon>
        <taxon>Actinomycetes</taxon>
        <taxon>Mycobacteriales</taxon>
        <taxon>Gordoniaceae</taxon>
        <taxon>Gordonia</taxon>
    </lineage>
</organism>
<dbReference type="InterPro" id="IPR020843">
    <property type="entry name" value="ER"/>
</dbReference>
<proteinExistence type="predicted"/>
<dbReference type="Gene3D" id="3.90.180.10">
    <property type="entry name" value="Medium-chain alcohol dehydrogenases, catalytic domain"/>
    <property type="match status" value="1"/>
</dbReference>
<dbReference type="SUPFAM" id="SSF51735">
    <property type="entry name" value="NAD(P)-binding Rossmann-fold domains"/>
    <property type="match status" value="1"/>
</dbReference>
<dbReference type="Gene3D" id="3.40.50.720">
    <property type="entry name" value="NAD(P)-binding Rossmann-like Domain"/>
    <property type="match status" value="1"/>
</dbReference>